<dbReference type="EMBL" id="VKKG01000003">
    <property type="protein sequence ID" value="TRY18352.1"/>
    <property type="molecule type" value="Genomic_DNA"/>
</dbReference>
<dbReference type="RefSeq" id="WP_143938328.1">
    <property type="nucleotide sequence ID" value="NZ_VKKG01000003.1"/>
</dbReference>
<evidence type="ECO:0000313" key="3">
    <source>
        <dbReference type="Proteomes" id="UP000317638"/>
    </source>
</evidence>
<dbReference type="Proteomes" id="UP000317638">
    <property type="component" value="Unassembled WGS sequence"/>
</dbReference>
<keyword evidence="3" id="KW-1185">Reference proteome</keyword>
<reference evidence="2 3" key="1">
    <citation type="submission" date="2019-07" db="EMBL/GenBank/DDBJ databases">
        <authorList>
            <person name="Zhou L.-Y."/>
        </authorList>
    </citation>
    <scope>NUCLEOTIDE SEQUENCE [LARGE SCALE GENOMIC DNA]</scope>
    <source>
        <strain evidence="2 3">YIM 101269</strain>
    </source>
</reference>
<protein>
    <submittedName>
        <fullName evidence="2">Uncharacterized protein</fullName>
    </submittedName>
</protein>
<organism evidence="2 3">
    <name type="scientific">Tessaracoccus rhinocerotis</name>
    <dbReference type="NCBI Taxonomy" id="1689449"/>
    <lineage>
        <taxon>Bacteria</taxon>
        <taxon>Bacillati</taxon>
        <taxon>Actinomycetota</taxon>
        <taxon>Actinomycetes</taxon>
        <taxon>Propionibacteriales</taxon>
        <taxon>Propionibacteriaceae</taxon>
        <taxon>Tessaracoccus</taxon>
    </lineage>
</organism>
<gene>
    <name evidence="2" type="ORF">FOJ82_10015</name>
</gene>
<evidence type="ECO:0000313" key="2">
    <source>
        <dbReference type="EMBL" id="TRY18352.1"/>
    </source>
</evidence>
<dbReference type="OrthoDB" id="3715267at2"/>
<dbReference type="AlphaFoldDB" id="A0A553K0X3"/>
<name>A0A553K0X3_9ACTN</name>
<accession>A0A553K0X3</accession>
<keyword evidence="1" id="KW-0732">Signal</keyword>
<comment type="caution">
    <text evidence="2">The sequence shown here is derived from an EMBL/GenBank/DDBJ whole genome shotgun (WGS) entry which is preliminary data.</text>
</comment>
<feature type="chain" id="PRO_5022095882" evidence="1">
    <location>
        <begin position="29"/>
        <end position="560"/>
    </location>
</feature>
<sequence length="560" mass="61110">MRRLRLLVPVLVALVLAPLTLVAPQASADVDIYTTPGYHDVNGRRWHTECEPYSQTRRCTTKIWATQVSQVGGRFVQANDWVFNNLTYAASDRSLWSTNPLAANGVPNGTASWTAADGRKWRTECDTPATGRNGCRSYVEARVIESYTNRNGTRGYQWTTKWIFNNIVRFHPGSAAAFPTAPPMKQAPAFLKGRRHFTLGTLVTQASTGSQSRGIGRISNIELDPGGKLGTFTERYWAYTFDMAVESDYGQFRASIPNLPTGCLQGDKDVTDRRALSLPALRSGACDVRTARSFLAAPTVRHGTYEALSGNRIKLYWRGTHVTETFLDATAPGQSYSELRLTAHAHPNAVDAIGFMLGSTQPRGAGRSLVPEISQPVWQPPRSVNPNVVSQSQFPYSAGGADKTMWFQSVGKQNLQAARQAFQFEHYTQAGGSSGCIVTPPATRGSSSNYWHSYMCPLATDGKMVWHHMVGALVADGNGLCPAYEEGSDAQAHWARCLAAAPRARDYTIPARGGGHVFEALQAVDDNNRLVGIIGLETSLYSHKASSQSQLGLFATVRGN</sequence>
<proteinExistence type="predicted"/>
<feature type="signal peptide" evidence="1">
    <location>
        <begin position="1"/>
        <end position="28"/>
    </location>
</feature>
<evidence type="ECO:0000256" key="1">
    <source>
        <dbReference type="SAM" id="SignalP"/>
    </source>
</evidence>